<keyword evidence="1" id="KW-0614">Plasmid</keyword>
<dbReference type="KEGG" id="scy:SCATT_p09630"/>
<reference evidence="2" key="1">
    <citation type="submission" date="2011-12" db="EMBL/GenBank/DDBJ databases">
        <title>Complete genome sequence of Streptomyces cattleya strain DSM 46488.</title>
        <authorList>
            <person name="Ou H.-Y."/>
            <person name="Li P."/>
            <person name="Zhao C."/>
            <person name="O'Hagan D."/>
            <person name="Deng Z."/>
        </authorList>
    </citation>
    <scope>NUCLEOTIDE SEQUENCE [LARGE SCALE GENOMIC DNA]</scope>
    <source>
        <strain evidence="2">ATCC 35852 / DSM 46488 / JCM 4925 / NBRC 14057 / NRRL 8057</strain>
        <plasmid evidence="2">Plasmid pSCATT</plasmid>
    </source>
</reference>
<dbReference type="AlphaFoldDB" id="G8XDS2"/>
<protein>
    <submittedName>
        <fullName evidence="1">Uncharacterized protein</fullName>
    </submittedName>
</protein>
<dbReference type="Proteomes" id="UP000007842">
    <property type="component" value="Plasmid pSCATT"/>
</dbReference>
<gene>
    <name evidence="1" type="ordered locus">SCATT_p09630</name>
</gene>
<dbReference type="EMBL" id="CP003229">
    <property type="protein sequence ID" value="AEW99156.1"/>
    <property type="molecule type" value="Genomic_DNA"/>
</dbReference>
<dbReference type="HOGENOM" id="CLU_3205677_0_0_11"/>
<sequence>MSMLAEEDRATCADAAGRPLPAVSFRHVAQGILAAVAVSFGRPSR</sequence>
<keyword evidence="2" id="KW-1185">Reference proteome</keyword>
<geneLocation type="plasmid" evidence="1 2">
    <name>pSCATT</name>
</geneLocation>
<dbReference type="PATRIC" id="fig|1003195.29.peg.6761"/>
<accession>G8XDS2</accession>
<evidence type="ECO:0000313" key="1">
    <source>
        <dbReference type="EMBL" id="AEW99156.1"/>
    </source>
</evidence>
<organism evidence="1 2">
    <name type="scientific">Streptantibioticus cattleyicolor (strain ATCC 35852 / DSM 46488 / JCM 4925 / NBRC 14057 / NRRL 8057)</name>
    <name type="common">Streptomyces cattleya</name>
    <dbReference type="NCBI Taxonomy" id="1003195"/>
    <lineage>
        <taxon>Bacteria</taxon>
        <taxon>Bacillati</taxon>
        <taxon>Actinomycetota</taxon>
        <taxon>Actinomycetes</taxon>
        <taxon>Kitasatosporales</taxon>
        <taxon>Streptomycetaceae</taxon>
        <taxon>Streptantibioticus</taxon>
    </lineage>
</organism>
<evidence type="ECO:0000313" key="2">
    <source>
        <dbReference type="Proteomes" id="UP000007842"/>
    </source>
</evidence>
<proteinExistence type="predicted"/>
<name>G8XDS2_STREN</name>